<evidence type="ECO:0000313" key="6">
    <source>
        <dbReference type="EMBL" id="TXN32292.1"/>
    </source>
</evidence>
<dbReference type="PANTHER" id="PTHR21661:SF35">
    <property type="entry name" value="EPOXIDE HYDROLASE"/>
    <property type="match status" value="1"/>
</dbReference>
<gene>
    <name evidence="6" type="ORF">FVP33_01280</name>
</gene>
<comment type="caution">
    <text evidence="6">The sequence shown here is derived from an EMBL/GenBank/DDBJ whole genome shotgun (WGS) entry which is preliminary data.</text>
</comment>
<dbReference type="GO" id="GO:0004301">
    <property type="term" value="F:epoxide hydrolase activity"/>
    <property type="evidence" value="ECO:0007669"/>
    <property type="project" value="TreeGrafter"/>
</dbReference>
<dbReference type="AlphaFoldDB" id="A0A5C8UX82"/>
<sequence>MCNQVDCTSVCSAHSCATERCTVEPETRENQTLTTSTPAPSTLVRPFTVAISDSEIDDLKQRLARTRWPSQETVPDWSQGVRLENAKALITYWEREYDWRRFESELNRFPQFLSEIDGLDTYFIHVRSKNPNAMPLILTHGWPGSIVEFLKLIGPLTDPAAFGGRVEDSFDVVIPSLPGFGFSQKPTEDGWDVRRIAIAWVELMRRLGYQKWAAQGGDWGAVVTSALGAMRPTGLLGIHLNTQYAFPAQIPDTLSPEERYAVDTLALYTGELGGSNHLHSTKPETVGIALADSPAGQAAWIYEKFQSKTDNDGLAEDALSTDDMLDAISLYWFTNSAASSGRIYWENRSGSMAGPKLTLPVAVTVFPRDIPRLPRNWIEDTYANLIHYGEADKGGHFAALEQPEILVSEIRAGLRSLRS</sequence>
<evidence type="ECO:0000313" key="7">
    <source>
        <dbReference type="Proteomes" id="UP000321379"/>
    </source>
</evidence>
<dbReference type="InterPro" id="IPR029058">
    <property type="entry name" value="AB_hydrolase_fold"/>
</dbReference>
<feature type="domain" description="Epoxide hydrolase N-terminal" evidence="5">
    <location>
        <begin position="44"/>
        <end position="149"/>
    </location>
</feature>
<dbReference type="GO" id="GO:0097176">
    <property type="term" value="P:epoxide metabolic process"/>
    <property type="evidence" value="ECO:0007669"/>
    <property type="project" value="TreeGrafter"/>
</dbReference>
<evidence type="ECO:0000256" key="4">
    <source>
        <dbReference type="PIRSR" id="PIRSR001112-1"/>
    </source>
</evidence>
<accession>A0A5C8UX82</accession>
<dbReference type="SUPFAM" id="SSF53474">
    <property type="entry name" value="alpha/beta-Hydrolases"/>
    <property type="match status" value="1"/>
</dbReference>
<dbReference type="EMBL" id="VRMG01000003">
    <property type="protein sequence ID" value="TXN32292.1"/>
    <property type="molecule type" value="Genomic_DNA"/>
</dbReference>
<feature type="active site" description="Proton acceptor" evidence="4">
    <location>
        <position position="396"/>
    </location>
</feature>
<dbReference type="Proteomes" id="UP000321379">
    <property type="component" value="Unassembled WGS sequence"/>
</dbReference>
<feature type="active site" description="Nucleophile" evidence="4">
    <location>
        <position position="218"/>
    </location>
</feature>
<evidence type="ECO:0000256" key="1">
    <source>
        <dbReference type="ARBA" id="ARBA00010088"/>
    </source>
</evidence>
<evidence type="ECO:0000256" key="3">
    <source>
        <dbReference type="ARBA" id="ARBA00022801"/>
    </source>
</evidence>
<dbReference type="InterPro" id="IPR016292">
    <property type="entry name" value="Epoxide_hydrolase"/>
</dbReference>
<evidence type="ECO:0000259" key="5">
    <source>
        <dbReference type="Pfam" id="PF06441"/>
    </source>
</evidence>
<organism evidence="6 7">
    <name type="scientific">Lacisediminihabitans profunda</name>
    <dbReference type="NCBI Taxonomy" id="2594790"/>
    <lineage>
        <taxon>Bacteria</taxon>
        <taxon>Bacillati</taxon>
        <taxon>Actinomycetota</taxon>
        <taxon>Actinomycetes</taxon>
        <taxon>Micrococcales</taxon>
        <taxon>Microbacteriaceae</taxon>
        <taxon>Lacisediminihabitans</taxon>
    </lineage>
</organism>
<dbReference type="PIRSF" id="PIRSF001112">
    <property type="entry name" value="Epoxide_hydrolase"/>
    <property type="match status" value="1"/>
</dbReference>
<dbReference type="PANTHER" id="PTHR21661">
    <property type="entry name" value="EPOXIDE HYDROLASE 1-RELATED"/>
    <property type="match status" value="1"/>
</dbReference>
<keyword evidence="2" id="KW-0058">Aromatic hydrocarbons catabolism</keyword>
<name>A0A5C8UX82_9MICO</name>
<evidence type="ECO:0000256" key="2">
    <source>
        <dbReference type="ARBA" id="ARBA00022797"/>
    </source>
</evidence>
<comment type="similarity">
    <text evidence="1">Belongs to the peptidase S33 family.</text>
</comment>
<keyword evidence="3 6" id="KW-0378">Hydrolase</keyword>
<feature type="active site" description="Proton donor" evidence="4">
    <location>
        <position position="344"/>
    </location>
</feature>
<dbReference type="Pfam" id="PF06441">
    <property type="entry name" value="EHN"/>
    <property type="match status" value="1"/>
</dbReference>
<dbReference type="PRINTS" id="PR00412">
    <property type="entry name" value="EPOXHYDRLASE"/>
</dbReference>
<dbReference type="Gene3D" id="3.40.50.1820">
    <property type="entry name" value="alpha/beta hydrolase"/>
    <property type="match status" value="1"/>
</dbReference>
<proteinExistence type="inferred from homology"/>
<protein>
    <submittedName>
        <fullName evidence="6">Epoxide hydrolase</fullName>
    </submittedName>
</protein>
<keyword evidence="7" id="KW-1185">Reference proteome</keyword>
<dbReference type="InterPro" id="IPR010497">
    <property type="entry name" value="Epoxide_hydro_N"/>
</dbReference>
<dbReference type="InterPro" id="IPR000639">
    <property type="entry name" value="Epox_hydrolase-like"/>
</dbReference>
<reference evidence="6 7" key="1">
    <citation type="submission" date="2019-08" db="EMBL/GenBank/DDBJ databases">
        <title>Bacterial whole genome sequence for Glaciihabitans sp. CHu50b-6-2.</title>
        <authorList>
            <person name="Jin L."/>
        </authorList>
    </citation>
    <scope>NUCLEOTIDE SEQUENCE [LARGE SCALE GENOMIC DNA]</scope>
    <source>
        <strain evidence="6 7">CHu50b-6-2</strain>
    </source>
</reference>